<dbReference type="SUPFAM" id="SSF53474">
    <property type="entry name" value="alpha/beta-Hydrolases"/>
    <property type="match status" value="1"/>
</dbReference>
<dbReference type="Pfam" id="PF12146">
    <property type="entry name" value="Hydrolase_4"/>
    <property type="match status" value="1"/>
</dbReference>
<dbReference type="GO" id="GO:0016787">
    <property type="term" value="F:hydrolase activity"/>
    <property type="evidence" value="ECO:0007669"/>
    <property type="project" value="UniProtKB-KW"/>
</dbReference>
<organism evidence="2">
    <name type="scientific">Desulfatirhabdium butyrativorans</name>
    <dbReference type="NCBI Taxonomy" id="340467"/>
    <lineage>
        <taxon>Bacteria</taxon>
        <taxon>Pseudomonadati</taxon>
        <taxon>Thermodesulfobacteriota</taxon>
        <taxon>Desulfobacteria</taxon>
        <taxon>Desulfobacterales</taxon>
        <taxon>Desulfatirhabdiaceae</taxon>
        <taxon>Desulfatirhabdium</taxon>
    </lineage>
</organism>
<proteinExistence type="predicted"/>
<accession>A0A7C4RS69</accession>
<dbReference type="PANTHER" id="PTHR11614">
    <property type="entry name" value="PHOSPHOLIPASE-RELATED"/>
    <property type="match status" value="1"/>
</dbReference>
<comment type="caution">
    <text evidence="2">The sequence shown here is derived from an EMBL/GenBank/DDBJ whole genome shotgun (WGS) entry which is preliminary data.</text>
</comment>
<evidence type="ECO:0000259" key="1">
    <source>
        <dbReference type="Pfam" id="PF12146"/>
    </source>
</evidence>
<sequence>MPEETIRMPHPVSFLMNILRVVHWIPCGGAVRERYLRAVEEYETDRQTYHIPDESPDPSVGRPMLMRGWRRSGVLLLHGYMAAPLEMAELARFLNQRGYWIYVPRIRGHGTSPEDLAIRSVDDWRRSVDAGYELLAEACRHIFLCGFSAGAMLALDRIIRKPKDAPLAIAAISPPFKLCGQGGRLVMAIDKWNRIAYRMHLEEAQKQFVENTPDNPHINYHRNPVSGVVELERLVKAVSGHLAHIEVPTWIFQGSHDPLVDESGSRKAFYALGSRHKGYTIVPSPKHGIVTGPYAEPVHELVYRFIDGLSGRSNRIPAEDVS</sequence>
<dbReference type="AlphaFoldDB" id="A0A7C4RS69"/>
<protein>
    <submittedName>
        <fullName evidence="2">Alpha/beta fold hydrolase</fullName>
    </submittedName>
</protein>
<dbReference type="InterPro" id="IPR051044">
    <property type="entry name" value="MAG_DAG_Lipase"/>
</dbReference>
<feature type="domain" description="Serine aminopeptidase S33" evidence="1">
    <location>
        <begin position="73"/>
        <end position="290"/>
    </location>
</feature>
<keyword evidence="2" id="KW-0378">Hydrolase</keyword>
<dbReference type="InterPro" id="IPR022742">
    <property type="entry name" value="Hydrolase_4"/>
</dbReference>
<evidence type="ECO:0000313" key="2">
    <source>
        <dbReference type="EMBL" id="HGU31557.1"/>
    </source>
</evidence>
<dbReference type="EMBL" id="DSUH01000039">
    <property type="protein sequence ID" value="HGU31557.1"/>
    <property type="molecule type" value="Genomic_DNA"/>
</dbReference>
<gene>
    <name evidence="2" type="ORF">ENS29_01720</name>
</gene>
<name>A0A7C4RS69_9BACT</name>
<reference evidence="2" key="1">
    <citation type="journal article" date="2020" name="mSystems">
        <title>Genome- and Community-Level Interaction Insights into Carbon Utilization and Element Cycling Functions of Hydrothermarchaeota in Hydrothermal Sediment.</title>
        <authorList>
            <person name="Zhou Z."/>
            <person name="Liu Y."/>
            <person name="Xu W."/>
            <person name="Pan J."/>
            <person name="Luo Z.H."/>
            <person name="Li M."/>
        </authorList>
    </citation>
    <scope>NUCLEOTIDE SEQUENCE [LARGE SCALE GENOMIC DNA]</scope>
    <source>
        <strain evidence="2">SpSt-477</strain>
    </source>
</reference>
<dbReference type="Gene3D" id="3.40.50.1820">
    <property type="entry name" value="alpha/beta hydrolase"/>
    <property type="match status" value="1"/>
</dbReference>
<dbReference type="InterPro" id="IPR029058">
    <property type="entry name" value="AB_hydrolase_fold"/>
</dbReference>